<accession>A0A1I2XGD6</accession>
<protein>
    <recommendedName>
        <fullName evidence="9">Endoribonuclease YbeY</fullName>
        <ecNumber evidence="9">3.1.-.-</ecNumber>
    </recommendedName>
</protein>
<keyword evidence="6 9" id="KW-0255">Endonuclease</keyword>
<keyword evidence="5 9" id="KW-0479">Metal-binding</keyword>
<sequence length="153" mass="17117">MPLVVSNLQEKLPVNEELIGLLTRVVETALADHVKYQAAEVGLVFTDNEYIADLNKQYRNIDGPTDVLSFSMLEGEPLQDGSDSIMLGDIVISLERALQQAEEYGHGLTREIAYLTVHGVLHLLGYDHGTDTEKKVMREKEEQILNRVLLLEG</sequence>
<dbReference type="PANTHER" id="PTHR46986">
    <property type="entry name" value="ENDORIBONUCLEASE YBEY, CHLOROPLASTIC"/>
    <property type="match status" value="1"/>
</dbReference>
<dbReference type="GO" id="GO:0005737">
    <property type="term" value="C:cytoplasm"/>
    <property type="evidence" value="ECO:0007669"/>
    <property type="project" value="UniProtKB-SubCell"/>
</dbReference>
<dbReference type="Proteomes" id="UP000199337">
    <property type="component" value="Unassembled WGS sequence"/>
</dbReference>
<dbReference type="AlphaFoldDB" id="A0A1I2XGD6"/>
<dbReference type="Pfam" id="PF02130">
    <property type="entry name" value="YbeY"/>
    <property type="match status" value="1"/>
</dbReference>
<dbReference type="EMBL" id="FOOX01000017">
    <property type="protein sequence ID" value="SFH12505.1"/>
    <property type="molecule type" value="Genomic_DNA"/>
</dbReference>
<dbReference type="STRING" id="341036.SAMN05660649_03966"/>
<dbReference type="SUPFAM" id="SSF55486">
    <property type="entry name" value="Metalloproteases ('zincins'), catalytic domain"/>
    <property type="match status" value="1"/>
</dbReference>
<gene>
    <name evidence="9" type="primary">ybeY</name>
    <name evidence="10" type="ORF">SAMN05660649_03966</name>
</gene>
<dbReference type="PROSITE" id="PS01306">
    <property type="entry name" value="UPF0054"/>
    <property type="match status" value="1"/>
</dbReference>
<name>A0A1I2XGD6_9FIRM</name>
<evidence type="ECO:0000313" key="10">
    <source>
        <dbReference type="EMBL" id="SFH12505.1"/>
    </source>
</evidence>
<dbReference type="InterPro" id="IPR020549">
    <property type="entry name" value="YbeY_CS"/>
</dbReference>
<dbReference type="GO" id="GO:0008270">
    <property type="term" value="F:zinc ion binding"/>
    <property type="evidence" value="ECO:0007669"/>
    <property type="project" value="UniProtKB-UniRule"/>
</dbReference>
<evidence type="ECO:0000256" key="4">
    <source>
        <dbReference type="ARBA" id="ARBA00022722"/>
    </source>
</evidence>
<dbReference type="InterPro" id="IPR002036">
    <property type="entry name" value="YbeY"/>
</dbReference>
<dbReference type="GO" id="GO:0004521">
    <property type="term" value="F:RNA endonuclease activity"/>
    <property type="evidence" value="ECO:0007669"/>
    <property type="project" value="UniProtKB-UniRule"/>
</dbReference>
<feature type="binding site" evidence="9">
    <location>
        <position position="118"/>
    </location>
    <ligand>
        <name>Zn(2+)</name>
        <dbReference type="ChEBI" id="CHEBI:29105"/>
        <note>catalytic</note>
    </ligand>
</feature>
<evidence type="ECO:0000256" key="6">
    <source>
        <dbReference type="ARBA" id="ARBA00022759"/>
    </source>
</evidence>
<feature type="binding site" evidence="9">
    <location>
        <position position="128"/>
    </location>
    <ligand>
        <name>Zn(2+)</name>
        <dbReference type="ChEBI" id="CHEBI:29105"/>
        <note>catalytic</note>
    </ligand>
</feature>
<dbReference type="NCBIfam" id="TIGR00043">
    <property type="entry name" value="rRNA maturation RNase YbeY"/>
    <property type="match status" value="1"/>
</dbReference>
<evidence type="ECO:0000256" key="9">
    <source>
        <dbReference type="HAMAP-Rule" id="MF_00009"/>
    </source>
</evidence>
<dbReference type="Gene3D" id="3.40.390.30">
    <property type="entry name" value="Metalloproteases ('zincins'), catalytic domain"/>
    <property type="match status" value="1"/>
</dbReference>
<dbReference type="GO" id="GO:0004222">
    <property type="term" value="F:metalloendopeptidase activity"/>
    <property type="evidence" value="ECO:0007669"/>
    <property type="project" value="InterPro"/>
</dbReference>
<keyword evidence="11" id="KW-1185">Reference proteome</keyword>
<evidence type="ECO:0000256" key="1">
    <source>
        <dbReference type="ARBA" id="ARBA00010875"/>
    </source>
</evidence>
<dbReference type="RefSeq" id="WP_092473592.1">
    <property type="nucleotide sequence ID" value="NZ_FOOX01000017.1"/>
</dbReference>
<keyword evidence="7 9" id="KW-0378">Hydrolase</keyword>
<keyword evidence="2 9" id="KW-0690">Ribosome biogenesis</keyword>
<organism evidence="10 11">
    <name type="scientific">Desulfotruncus arcticus DSM 17038</name>
    <dbReference type="NCBI Taxonomy" id="1121424"/>
    <lineage>
        <taxon>Bacteria</taxon>
        <taxon>Bacillati</taxon>
        <taxon>Bacillota</taxon>
        <taxon>Clostridia</taxon>
        <taxon>Eubacteriales</taxon>
        <taxon>Desulfallaceae</taxon>
        <taxon>Desulfotruncus</taxon>
    </lineage>
</organism>
<comment type="function">
    <text evidence="9">Single strand-specific metallo-endoribonuclease involved in late-stage 70S ribosome quality control and in maturation of the 3' terminus of the 16S rRNA.</text>
</comment>
<evidence type="ECO:0000256" key="7">
    <source>
        <dbReference type="ARBA" id="ARBA00022801"/>
    </source>
</evidence>
<keyword evidence="4 9" id="KW-0540">Nuclease</keyword>
<keyword evidence="8 9" id="KW-0862">Zinc</keyword>
<dbReference type="EC" id="3.1.-.-" evidence="9"/>
<evidence type="ECO:0000256" key="8">
    <source>
        <dbReference type="ARBA" id="ARBA00022833"/>
    </source>
</evidence>
<evidence type="ECO:0000313" key="11">
    <source>
        <dbReference type="Proteomes" id="UP000199337"/>
    </source>
</evidence>
<keyword evidence="3 9" id="KW-0698">rRNA processing</keyword>
<feature type="binding site" evidence="9">
    <location>
        <position position="122"/>
    </location>
    <ligand>
        <name>Zn(2+)</name>
        <dbReference type="ChEBI" id="CHEBI:29105"/>
        <note>catalytic</note>
    </ligand>
</feature>
<dbReference type="HAMAP" id="MF_00009">
    <property type="entry name" value="Endoribonucl_YbeY"/>
    <property type="match status" value="1"/>
</dbReference>
<evidence type="ECO:0000256" key="3">
    <source>
        <dbReference type="ARBA" id="ARBA00022552"/>
    </source>
</evidence>
<evidence type="ECO:0000256" key="2">
    <source>
        <dbReference type="ARBA" id="ARBA00022517"/>
    </source>
</evidence>
<reference evidence="11" key="1">
    <citation type="submission" date="2016-10" db="EMBL/GenBank/DDBJ databases">
        <authorList>
            <person name="Varghese N."/>
            <person name="Submissions S."/>
        </authorList>
    </citation>
    <scope>NUCLEOTIDE SEQUENCE [LARGE SCALE GENOMIC DNA]</scope>
    <source>
        <strain evidence="11">DSM 17038</strain>
    </source>
</reference>
<dbReference type="PANTHER" id="PTHR46986:SF1">
    <property type="entry name" value="ENDORIBONUCLEASE YBEY, CHLOROPLASTIC"/>
    <property type="match status" value="1"/>
</dbReference>
<dbReference type="OrthoDB" id="9807740at2"/>
<comment type="similarity">
    <text evidence="1 9">Belongs to the endoribonuclease YbeY family.</text>
</comment>
<evidence type="ECO:0000256" key="5">
    <source>
        <dbReference type="ARBA" id="ARBA00022723"/>
    </source>
</evidence>
<dbReference type="InterPro" id="IPR023091">
    <property type="entry name" value="MetalPrtase_cat_dom_sf_prd"/>
</dbReference>
<comment type="cofactor">
    <cofactor evidence="9">
        <name>Zn(2+)</name>
        <dbReference type="ChEBI" id="CHEBI:29105"/>
    </cofactor>
    <text evidence="9">Binds 1 zinc ion.</text>
</comment>
<comment type="subcellular location">
    <subcellularLocation>
        <location evidence="9">Cytoplasm</location>
    </subcellularLocation>
</comment>
<proteinExistence type="inferred from homology"/>
<keyword evidence="9" id="KW-0963">Cytoplasm</keyword>
<dbReference type="GO" id="GO:0006364">
    <property type="term" value="P:rRNA processing"/>
    <property type="evidence" value="ECO:0007669"/>
    <property type="project" value="UniProtKB-UniRule"/>
</dbReference>